<dbReference type="InterPro" id="IPR006075">
    <property type="entry name" value="Asn/Gln-tRNA_Trfase_suB/E_cat"/>
</dbReference>
<dbReference type="EC" id="6.3.5.-" evidence="7"/>
<accession>A0AAF0EFN4</accession>
<dbReference type="AlphaFoldDB" id="A0AAF0EFN4"/>
<dbReference type="EMBL" id="CP119906">
    <property type="protein sequence ID" value="WFD24765.1"/>
    <property type="molecule type" value="Genomic_DNA"/>
</dbReference>
<evidence type="ECO:0000256" key="4">
    <source>
        <dbReference type="ARBA" id="ARBA00022840"/>
    </source>
</evidence>
<dbReference type="Pfam" id="PF02934">
    <property type="entry name" value="GatB_N"/>
    <property type="match status" value="1"/>
</dbReference>
<organism evidence="9 10">
    <name type="scientific">Malassezia equina</name>
    <dbReference type="NCBI Taxonomy" id="1381935"/>
    <lineage>
        <taxon>Eukaryota</taxon>
        <taxon>Fungi</taxon>
        <taxon>Dikarya</taxon>
        <taxon>Basidiomycota</taxon>
        <taxon>Ustilaginomycotina</taxon>
        <taxon>Malasseziomycetes</taxon>
        <taxon>Malasseziales</taxon>
        <taxon>Malasseziaceae</taxon>
        <taxon>Malassezia</taxon>
    </lineage>
</organism>
<evidence type="ECO:0000256" key="3">
    <source>
        <dbReference type="ARBA" id="ARBA00022741"/>
    </source>
</evidence>
<dbReference type="GO" id="GO:0005524">
    <property type="term" value="F:ATP binding"/>
    <property type="evidence" value="ECO:0007669"/>
    <property type="project" value="UniProtKB-KW"/>
</dbReference>
<proteinExistence type="inferred from homology"/>
<dbReference type="GO" id="GO:0050567">
    <property type="term" value="F:glutaminyl-tRNA synthase (glutamine-hydrolyzing) activity"/>
    <property type="evidence" value="ECO:0007669"/>
    <property type="project" value="UniProtKB-UniRule"/>
</dbReference>
<dbReference type="GO" id="GO:0070681">
    <property type="term" value="P:glutaminyl-tRNAGln biosynthesis via transamidation"/>
    <property type="evidence" value="ECO:0007669"/>
    <property type="project" value="UniProtKB-UniRule"/>
</dbReference>
<dbReference type="InterPro" id="IPR023168">
    <property type="entry name" value="GatB_Yqey_C_2"/>
</dbReference>
<gene>
    <name evidence="9" type="ORF">MEQU1_003469</name>
</gene>
<comment type="function">
    <text evidence="7">Allows the formation of correctly charged Gln-tRNA(Gln) through the transamidation of misacylated Glu-tRNA(Gln) in the mitochondria. The reaction takes place in the presence of glutamine and ATP through an activated gamma-phospho-Glu-tRNA(Gln).</text>
</comment>
<dbReference type="NCBIfam" id="NF004012">
    <property type="entry name" value="PRK05477.1-2"/>
    <property type="match status" value="1"/>
</dbReference>
<evidence type="ECO:0000313" key="10">
    <source>
        <dbReference type="Proteomes" id="UP001214415"/>
    </source>
</evidence>
<evidence type="ECO:0000256" key="7">
    <source>
        <dbReference type="HAMAP-Rule" id="MF_03147"/>
    </source>
</evidence>
<feature type="domain" description="Asn/Gln amidotransferase" evidence="8">
    <location>
        <begin position="374"/>
        <end position="529"/>
    </location>
</feature>
<keyword evidence="4 7" id="KW-0067">ATP-binding</keyword>
<dbReference type="Proteomes" id="UP001214415">
    <property type="component" value="Chromosome 7"/>
</dbReference>
<dbReference type="GO" id="GO:0032543">
    <property type="term" value="P:mitochondrial translation"/>
    <property type="evidence" value="ECO:0007669"/>
    <property type="project" value="UniProtKB-UniRule"/>
</dbReference>
<dbReference type="InterPro" id="IPR017959">
    <property type="entry name" value="Asn/Gln-tRNA_amidoTrfase_suB/E"/>
</dbReference>
<evidence type="ECO:0000256" key="2">
    <source>
        <dbReference type="ARBA" id="ARBA00022598"/>
    </source>
</evidence>
<evidence type="ECO:0000313" key="9">
    <source>
        <dbReference type="EMBL" id="WFD24765.1"/>
    </source>
</evidence>
<dbReference type="PANTHER" id="PTHR11659">
    <property type="entry name" value="GLUTAMYL-TRNA GLN AMIDOTRANSFERASE SUBUNIT B MITOCHONDRIAL AND PROKARYOTIC PET112-RELATED"/>
    <property type="match status" value="1"/>
</dbReference>
<dbReference type="GO" id="GO:0005739">
    <property type="term" value="C:mitochondrion"/>
    <property type="evidence" value="ECO:0007669"/>
    <property type="project" value="UniProtKB-SubCell"/>
</dbReference>
<comment type="subcellular location">
    <subcellularLocation>
        <location evidence="7">Mitochondrion</location>
    </subcellularLocation>
</comment>
<evidence type="ECO:0000259" key="8">
    <source>
        <dbReference type="SMART" id="SM00845"/>
    </source>
</evidence>
<dbReference type="PANTHER" id="PTHR11659:SF0">
    <property type="entry name" value="GLUTAMYL-TRNA(GLN) AMIDOTRANSFERASE SUBUNIT B, MITOCHONDRIAL"/>
    <property type="match status" value="1"/>
</dbReference>
<dbReference type="Gene3D" id="1.10.10.410">
    <property type="match status" value="1"/>
</dbReference>
<dbReference type="GO" id="GO:0030956">
    <property type="term" value="C:glutamyl-tRNA(Gln) amidotransferase complex"/>
    <property type="evidence" value="ECO:0007669"/>
    <property type="project" value="UniProtKB-UniRule"/>
</dbReference>
<name>A0AAF0EFN4_9BASI</name>
<keyword evidence="5 7" id="KW-0648">Protein biosynthesis</keyword>
<dbReference type="Pfam" id="PF02637">
    <property type="entry name" value="GatB_Yqey"/>
    <property type="match status" value="1"/>
</dbReference>
<comment type="catalytic activity">
    <reaction evidence="6 7">
        <text>L-glutamyl-tRNA(Gln) + L-glutamine + ATP + H2O = L-glutaminyl-tRNA(Gln) + L-glutamate + ADP + phosphate + H(+)</text>
        <dbReference type="Rhea" id="RHEA:17521"/>
        <dbReference type="Rhea" id="RHEA-COMP:9681"/>
        <dbReference type="Rhea" id="RHEA-COMP:9684"/>
        <dbReference type="ChEBI" id="CHEBI:15377"/>
        <dbReference type="ChEBI" id="CHEBI:15378"/>
        <dbReference type="ChEBI" id="CHEBI:29985"/>
        <dbReference type="ChEBI" id="CHEBI:30616"/>
        <dbReference type="ChEBI" id="CHEBI:43474"/>
        <dbReference type="ChEBI" id="CHEBI:58359"/>
        <dbReference type="ChEBI" id="CHEBI:78520"/>
        <dbReference type="ChEBI" id="CHEBI:78521"/>
        <dbReference type="ChEBI" id="CHEBI:456216"/>
    </reaction>
</comment>
<keyword evidence="2 7" id="KW-0436">Ligase</keyword>
<sequence length="535" mass="59191">MWLRWRVARHGLHTSCRVLAKGKAKAVVKAPALLPNDWEAVIGIECHAQLLASTKLFSGFPGTLPRLQPAAVTAALKAALALRCHIVPMSLFDRKHYFYADLPCGYQITQKRQPFAHSGVVSISYEDGYLASEDDALDVPIEQLQLEQDTAKSMYAATDSGAHISLLDYNRAGVALVEIVSAPVLRTSEQTGAYVRKLRQLLRCVGASDGNMNEGSLRCDANVSVRRKGQEFGTRCEIKNLNSVKSMMHALDYEIQRQHALLTRGEPVVQETRGFDEASGITYAMRDKEASVDYRFMPEPNVGPLRITEERIEALRAALPELPDARHARLRDQYGLSMRDINVLMRLNAEDDTTGPSDQVAQHAAYVYFPNAVDFFEALVRMGCASRVAANWTIHLLPKHLSAAHLPFSLNPLPPAVVAELVHMIDEELITPSTAQSLLRDFIQARTFPTTPAGELAVRTHVRTHALHRLQHSELAPLCADVVARFPDEVAAIQKGKQKVLMRLVGEAMRLTHGRADPAQLTEVLRDVVAKASNT</sequence>
<dbReference type="SMART" id="SM00845">
    <property type="entry name" value="GatB_Yqey"/>
    <property type="match status" value="1"/>
</dbReference>
<dbReference type="InterPro" id="IPR014746">
    <property type="entry name" value="Gln_synth/guanido_kin_cat_dom"/>
</dbReference>
<comment type="subunit">
    <text evidence="7">Subunit of the heterotrimeric GatCAB amidotransferase (AdT) complex, composed of A, B and C subunits.</text>
</comment>
<dbReference type="InterPro" id="IPR018027">
    <property type="entry name" value="Asn/Gln_amidotransferase"/>
</dbReference>
<dbReference type="SUPFAM" id="SSF55931">
    <property type="entry name" value="Glutamine synthetase/guanido kinase"/>
    <property type="match status" value="1"/>
</dbReference>
<evidence type="ECO:0000256" key="5">
    <source>
        <dbReference type="ARBA" id="ARBA00022917"/>
    </source>
</evidence>
<keyword evidence="10" id="KW-1185">Reference proteome</keyword>
<comment type="similarity">
    <text evidence="1 7">Belongs to the GatB/GatE family. GatB subfamily.</text>
</comment>
<keyword evidence="7" id="KW-0496">Mitochondrion</keyword>
<dbReference type="InterPro" id="IPR004413">
    <property type="entry name" value="GatB"/>
</dbReference>
<evidence type="ECO:0000256" key="6">
    <source>
        <dbReference type="ARBA" id="ARBA00047913"/>
    </source>
</evidence>
<dbReference type="NCBIfam" id="TIGR00133">
    <property type="entry name" value="gatB"/>
    <property type="match status" value="1"/>
</dbReference>
<keyword evidence="3 7" id="KW-0547">Nucleotide-binding</keyword>
<evidence type="ECO:0000256" key="1">
    <source>
        <dbReference type="ARBA" id="ARBA00005306"/>
    </source>
</evidence>
<dbReference type="HAMAP" id="MF_00121">
    <property type="entry name" value="GatB"/>
    <property type="match status" value="1"/>
</dbReference>
<reference evidence="9" key="1">
    <citation type="submission" date="2023-03" db="EMBL/GenBank/DDBJ databases">
        <title>Mating type loci evolution in Malassezia.</title>
        <authorList>
            <person name="Coelho M.A."/>
        </authorList>
    </citation>
    <scope>NUCLEOTIDE SEQUENCE</scope>
    <source>
        <strain evidence="9">CBS 12830</strain>
    </source>
</reference>
<dbReference type="InterPro" id="IPR017958">
    <property type="entry name" value="Gln-tRNA_amidoTrfase_suB_CS"/>
</dbReference>
<dbReference type="PROSITE" id="PS01234">
    <property type="entry name" value="GATB"/>
    <property type="match status" value="1"/>
</dbReference>
<dbReference type="SUPFAM" id="SSF89095">
    <property type="entry name" value="GatB/YqeY motif"/>
    <property type="match status" value="1"/>
</dbReference>
<dbReference type="InterPro" id="IPR003789">
    <property type="entry name" value="Asn/Gln_tRNA_amidoTrase-B-like"/>
</dbReference>
<protein>
    <recommendedName>
        <fullName evidence="7">Glutamyl-tRNA(Gln) amidotransferase subunit B, mitochondrial</fullName>
        <shortName evidence="7">Glu-AdT subunit B</shortName>
        <ecNumber evidence="7">6.3.5.-</ecNumber>
    </recommendedName>
</protein>